<proteinExistence type="predicted"/>
<dbReference type="Proteomes" id="UP001184853">
    <property type="component" value="Unassembled WGS sequence"/>
</dbReference>
<feature type="domain" description="O-antigen ligase-related" evidence="6">
    <location>
        <begin position="191"/>
        <end position="330"/>
    </location>
</feature>
<feature type="transmembrane region" description="Helical" evidence="5">
    <location>
        <begin position="12"/>
        <end position="34"/>
    </location>
</feature>
<gene>
    <name evidence="7" type="ORF">J2781_002883</name>
</gene>
<sequence length="574" mass="67176">MKKLLLHKIKFFKIISTNDIALLAVSVLFALRWFPNNHRNLFFFIFSGLSILAALIFIVKKNIRKSYWKLDTKYILIFVFFIFSILSTIFSSVLYFPDNKNFILYLAYFLIFMAFSLTNAVERKILFGMFNLLVVLVIIQYILILLINKDYYTIYGLTLNKSTLANVLAIYFFIFLHNSKKINIFNVVYATILILVILSTGSRTAIIAVLLSLIVIFSFKFDRKQLFSSVSILGIVLGGIVYGLYLWRPDSVKGRLLLWKAFLSSSESIKDLFFGRGLGYSEFKTQMFLKSYLQNSNTPEQLLAGSTFSPMNEYVQIFIDSGIIGAFLFIVILVFTSYYFIIRKKLFLLAANISFMSICFFSYPLYSPFIWILLLFFWTFNNEMKYKVFGYKNLYFRTIAVFIICFLLFTVFKISVHSFYLIKWNNVQSKVDYLYDEPGFQKTYTILNKQLSNTPDFLSDYAQKLQALSRYDQSKKMLEKAVRIEPTAERLMLLGYDCEMLDFYDKAEYYYKNAIQTQPKLFRPRYLLLKLYIKLDKRTLAKDVATNILLFPVKVPSQEVKDIKMAAKNYLSGI</sequence>
<dbReference type="InterPro" id="IPR007016">
    <property type="entry name" value="O-antigen_ligase-rel_domated"/>
</dbReference>
<keyword evidence="4 5" id="KW-0472">Membrane</keyword>
<dbReference type="SUPFAM" id="SSF48452">
    <property type="entry name" value="TPR-like"/>
    <property type="match status" value="1"/>
</dbReference>
<comment type="subcellular location">
    <subcellularLocation>
        <location evidence="1">Membrane</location>
        <topology evidence="1">Multi-pass membrane protein</topology>
    </subcellularLocation>
</comment>
<feature type="transmembrane region" description="Helical" evidence="5">
    <location>
        <begin position="399"/>
        <end position="422"/>
    </location>
</feature>
<feature type="transmembrane region" description="Helical" evidence="5">
    <location>
        <begin position="226"/>
        <end position="247"/>
    </location>
</feature>
<feature type="transmembrane region" description="Helical" evidence="5">
    <location>
        <begin position="317"/>
        <end position="341"/>
    </location>
</feature>
<comment type="caution">
    <text evidence="7">The sequence shown here is derived from an EMBL/GenBank/DDBJ whole genome shotgun (WGS) entry which is preliminary data.</text>
</comment>
<protein>
    <submittedName>
        <fullName evidence="7">Tetratricopeptide (TPR) repeat protein</fullName>
    </submittedName>
</protein>
<evidence type="ECO:0000256" key="3">
    <source>
        <dbReference type="ARBA" id="ARBA00022989"/>
    </source>
</evidence>
<dbReference type="EMBL" id="JAVDQS010000008">
    <property type="protein sequence ID" value="MDR6405939.1"/>
    <property type="molecule type" value="Genomic_DNA"/>
</dbReference>
<evidence type="ECO:0000256" key="5">
    <source>
        <dbReference type="SAM" id="Phobius"/>
    </source>
</evidence>
<evidence type="ECO:0000256" key="4">
    <source>
        <dbReference type="ARBA" id="ARBA00023136"/>
    </source>
</evidence>
<accession>A0ABU1LGV0</accession>
<reference evidence="7 8" key="1">
    <citation type="submission" date="2023-07" db="EMBL/GenBank/DDBJ databases">
        <title>Sorghum-associated microbial communities from plants grown in Nebraska, USA.</title>
        <authorList>
            <person name="Schachtman D."/>
        </authorList>
    </citation>
    <scope>NUCLEOTIDE SEQUENCE [LARGE SCALE GENOMIC DNA]</scope>
    <source>
        <strain evidence="7 8">DS1709</strain>
    </source>
</reference>
<feature type="transmembrane region" description="Helical" evidence="5">
    <location>
        <begin position="353"/>
        <end position="379"/>
    </location>
</feature>
<dbReference type="RefSeq" id="WP_115982225.1">
    <property type="nucleotide sequence ID" value="NZ_JAVDQS010000008.1"/>
</dbReference>
<evidence type="ECO:0000256" key="1">
    <source>
        <dbReference type="ARBA" id="ARBA00004141"/>
    </source>
</evidence>
<dbReference type="PANTHER" id="PTHR37422">
    <property type="entry name" value="TEICHURONIC ACID BIOSYNTHESIS PROTEIN TUAE"/>
    <property type="match status" value="1"/>
</dbReference>
<name>A0ABU1LGV0_9FLAO</name>
<keyword evidence="8" id="KW-1185">Reference proteome</keyword>
<dbReference type="InterPro" id="IPR051533">
    <property type="entry name" value="WaaL-like"/>
</dbReference>
<dbReference type="InterPro" id="IPR011990">
    <property type="entry name" value="TPR-like_helical_dom_sf"/>
</dbReference>
<feature type="transmembrane region" description="Helical" evidence="5">
    <location>
        <begin position="40"/>
        <end position="59"/>
    </location>
</feature>
<evidence type="ECO:0000259" key="6">
    <source>
        <dbReference type="Pfam" id="PF04932"/>
    </source>
</evidence>
<dbReference type="PANTHER" id="PTHR37422:SF13">
    <property type="entry name" value="LIPOPOLYSACCHARIDE BIOSYNTHESIS PROTEIN PA4999-RELATED"/>
    <property type="match status" value="1"/>
</dbReference>
<organism evidence="7 8">
    <name type="scientific">Chryseobacterium geocarposphaerae</name>
    <dbReference type="NCBI Taxonomy" id="1416776"/>
    <lineage>
        <taxon>Bacteria</taxon>
        <taxon>Pseudomonadati</taxon>
        <taxon>Bacteroidota</taxon>
        <taxon>Flavobacteriia</taxon>
        <taxon>Flavobacteriales</taxon>
        <taxon>Weeksellaceae</taxon>
        <taxon>Chryseobacterium group</taxon>
        <taxon>Chryseobacterium</taxon>
    </lineage>
</organism>
<evidence type="ECO:0000313" key="8">
    <source>
        <dbReference type="Proteomes" id="UP001184853"/>
    </source>
</evidence>
<keyword evidence="3 5" id="KW-1133">Transmembrane helix</keyword>
<keyword evidence="2 5" id="KW-0812">Transmembrane</keyword>
<dbReference type="Gene3D" id="1.25.40.10">
    <property type="entry name" value="Tetratricopeptide repeat domain"/>
    <property type="match status" value="1"/>
</dbReference>
<feature type="transmembrane region" description="Helical" evidence="5">
    <location>
        <begin position="102"/>
        <end position="118"/>
    </location>
</feature>
<dbReference type="Pfam" id="PF04932">
    <property type="entry name" value="Wzy_C"/>
    <property type="match status" value="1"/>
</dbReference>
<feature type="transmembrane region" description="Helical" evidence="5">
    <location>
        <begin position="153"/>
        <end position="175"/>
    </location>
</feature>
<evidence type="ECO:0000256" key="2">
    <source>
        <dbReference type="ARBA" id="ARBA00022692"/>
    </source>
</evidence>
<evidence type="ECO:0000313" key="7">
    <source>
        <dbReference type="EMBL" id="MDR6405939.1"/>
    </source>
</evidence>
<feature type="transmembrane region" description="Helical" evidence="5">
    <location>
        <begin position="74"/>
        <end position="96"/>
    </location>
</feature>
<feature type="transmembrane region" description="Helical" evidence="5">
    <location>
        <begin position="125"/>
        <end position="147"/>
    </location>
</feature>